<organism evidence="3 4">
    <name type="scientific">Arthrobacter sedimenti</name>
    <dbReference type="NCBI Taxonomy" id="2694931"/>
    <lineage>
        <taxon>Bacteria</taxon>
        <taxon>Bacillati</taxon>
        <taxon>Actinomycetota</taxon>
        <taxon>Actinomycetes</taxon>
        <taxon>Micrococcales</taxon>
        <taxon>Micrococcaceae</taxon>
        <taxon>Arthrobacter</taxon>
    </lineage>
</organism>
<gene>
    <name evidence="3" type="ORF">ACFO0G_18940</name>
</gene>
<feature type="transmembrane region" description="Helical" evidence="2">
    <location>
        <begin position="43"/>
        <end position="60"/>
    </location>
</feature>
<dbReference type="EMBL" id="JBHSDQ010000012">
    <property type="protein sequence ID" value="MFC4398173.1"/>
    <property type="molecule type" value="Genomic_DNA"/>
</dbReference>
<protein>
    <submittedName>
        <fullName evidence="3">Uncharacterized protein</fullName>
    </submittedName>
</protein>
<accession>A0ABV8WSH9</accession>
<sequence>MDQQQSAALGFREVDRDGKPVLPETEDSEPAGPARSLRMPNPFIVVLWLLAAGLIATGMWTLLRGPVAIGPISNGFSIDFVLFTFAPHLVLAGFAALIFLLFWHAWQWQRRRG</sequence>
<evidence type="ECO:0000313" key="3">
    <source>
        <dbReference type="EMBL" id="MFC4398173.1"/>
    </source>
</evidence>
<keyword evidence="2" id="KW-0472">Membrane</keyword>
<feature type="region of interest" description="Disordered" evidence="1">
    <location>
        <begin position="1"/>
        <end position="37"/>
    </location>
</feature>
<dbReference type="RefSeq" id="WP_376979524.1">
    <property type="nucleotide sequence ID" value="NZ_JBHSDQ010000012.1"/>
</dbReference>
<evidence type="ECO:0000256" key="1">
    <source>
        <dbReference type="SAM" id="MobiDB-lite"/>
    </source>
</evidence>
<name>A0ABV8WSH9_9MICC</name>
<keyword evidence="4" id="KW-1185">Reference proteome</keyword>
<reference evidence="4" key="1">
    <citation type="journal article" date="2019" name="Int. J. Syst. Evol. Microbiol.">
        <title>The Global Catalogue of Microorganisms (GCM) 10K type strain sequencing project: providing services to taxonomists for standard genome sequencing and annotation.</title>
        <authorList>
            <consortium name="The Broad Institute Genomics Platform"/>
            <consortium name="The Broad Institute Genome Sequencing Center for Infectious Disease"/>
            <person name="Wu L."/>
            <person name="Ma J."/>
        </authorList>
    </citation>
    <scope>NUCLEOTIDE SEQUENCE [LARGE SCALE GENOMIC DNA]</scope>
    <source>
        <strain evidence="4">PJ61</strain>
    </source>
</reference>
<proteinExistence type="predicted"/>
<comment type="caution">
    <text evidence="3">The sequence shown here is derived from an EMBL/GenBank/DDBJ whole genome shotgun (WGS) entry which is preliminary data.</text>
</comment>
<keyword evidence="2" id="KW-1133">Transmembrane helix</keyword>
<keyword evidence="2" id="KW-0812">Transmembrane</keyword>
<feature type="transmembrane region" description="Helical" evidence="2">
    <location>
        <begin position="80"/>
        <end position="103"/>
    </location>
</feature>
<evidence type="ECO:0000313" key="4">
    <source>
        <dbReference type="Proteomes" id="UP001595778"/>
    </source>
</evidence>
<dbReference type="Proteomes" id="UP001595778">
    <property type="component" value="Unassembled WGS sequence"/>
</dbReference>
<evidence type="ECO:0000256" key="2">
    <source>
        <dbReference type="SAM" id="Phobius"/>
    </source>
</evidence>